<evidence type="ECO:0000256" key="3">
    <source>
        <dbReference type="ARBA" id="ARBA00022723"/>
    </source>
</evidence>
<comment type="caution">
    <text evidence="8">The sequence shown here is derived from an EMBL/GenBank/DDBJ whole genome shotgun (WGS) entry which is preliminary data.</text>
</comment>
<keyword evidence="3" id="KW-0479">Metal-binding</keyword>
<evidence type="ECO:0000256" key="4">
    <source>
        <dbReference type="ARBA" id="ARBA00022801"/>
    </source>
</evidence>
<sequence length="219" mass="24457">MRFSNIDLVVNQLRARLELPLPGREAQIRMAPTPIDENRFKEIANRPARPGGVMVLIYPKNGELYLPLMKRPGYNGAHGGQVSFPGGKAEKQDLSLIETALRETEEEIGVRAKEVSVIGQLSELFIIASNFKVLPTVGVVNYTPKFIPDPYEVEAVLEVPISQFYDMNKRGVEEMRFGKYVIQSPYFNVDGHLVWGATAMMLSELLAVIDDVELGLLNP</sequence>
<dbReference type="CDD" id="cd03426">
    <property type="entry name" value="NUDIX_CoAse_Nudt7"/>
    <property type="match status" value="1"/>
</dbReference>
<keyword evidence="5" id="KW-0460">Magnesium</keyword>
<comment type="cofactor">
    <cofactor evidence="1">
        <name>Mn(2+)</name>
        <dbReference type="ChEBI" id="CHEBI:29035"/>
    </cofactor>
</comment>
<comment type="cofactor">
    <cofactor evidence="2">
        <name>Mg(2+)</name>
        <dbReference type="ChEBI" id="CHEBI:18420"/>
    </cofactor>
</comment>
<protein>
    <recommendedName>
        <fullName evidence="7">Nudix hydrolase domain-containing protein</fullName>
    </recommendedName>
</protein>
<dbReference type="InterPro" id="IPR045121">
    <property type="entry name" value="CoAse"/>
</dbReference>
<dbReference type="PROSITE" id="PS51462">
    <property type="entry name" value="NUDIX"/>
    <property type="match status" value="1"/>
</dbReference>
<dbReference type="RefSeq" id="WP_053224331.1">
    <property type="nucleotide sequence ID" value="NZ_JSVA01000016.1"/>
</dbReference>
<gene>
    <name evidence="8" type="ORF">OB69_13845</name>
</gene>
<evidence type="ECO:0000256" key="1">
    <source>
        <dbReference type="ARBA" id="ARBA00001936"/>
    </source>
</evidence>
<dbReference type="EMBL" id="JSVA01000016">
    <property type="protein sequence ID" value="KOF02104.1"/>
    <property type="molecule type" value="Genomic_DNA"/>
</dbReference>
<dbReference type="InterPro" id="IPR015797">
    <property type="entry name" value="NUDIX_hydrolase-like_dom_sf"/>
</dbReference>
<proteinExistence type="predicted"/>
<organism evidence="8 9">
    <name type="scientific">Roseivirga seohaensis subsp. aquiponti</name>
    <dbReference type="NCBI Taxonomy" id="1566026"/>
    <lineage>
        <taxon>Bacteria</taxon>
        <taxon>Pseudomonadati</taxon>
        <taxon>Bacteroidota</taxon>
        <taxon>Cytophagia</taxon>
        <taxon>Cytophagales</taxon>
        <taxon>Roseivirgaceae</taxon>
        <taxon>Roseivirga</taxon>
    </lineage>
</organism>
<dbReference type="PATRIC" id="fig|1566026.4.peg.1078"/>
<dbReference type="PANTHER" id="PTHR12992">
    <property type="entry name" value="NUDIX HYDROLASE"/>
    <property type="match status" value="1"/>
</dbReference>
<reference evidence="9" key="1">
    <citation type="submission" date="2014-11" db="EMBL/GenBank/DDBJ databases">
        <title>Genome sequencing of Roseivirga sp. D-25.</title>
        <authorList>
            <person name="Selvaratnam C."/>
            <person name="Thevarajoo S."/>
            <person name="Goh K.M."/>
            <person name="Eee R."/>
            <person name="Chan K.-G."/>
            <person name="Chong C.S."/>
        </authorList>
    </citation>
    <scope>NUCLEOTIDE SEQUENCE [LARGE SCALE GENOMIC DNA]</scope>
    <source>
        <strain evidence="9">D-25</strain>
    </source>
</reference>
<keyword evidence="4" id="KW-0378">Hydrolase</keyword>
<dbReference type="PANTHER" id="PTHR12992:SF11">
    <property type="entry name" value="MITOCHONDRIAL COENZYME A DIPHOSPHATASE NUDT8"/>
    <property type="match status" value="1"/>
</dbReference>
<dbReference type="Gene3D" id="3.90.79.10">
    <property type="entry name" value="Nucleoside Triphosphate Pyrophosphohydrolase"/>
    <property type="match status" value="1"/>
</dbReference>
<evidence type="ECO:0000259" key="7">
    <source>
        <dbReference type="PROSITE" id="PS51462"/>
    </source>
</evidence>
<keyword evidence="9" id="KW-1185">Reference proteome</keyword>
<feature type="domain" description="Nudix hydrolase" evidence="7">
    <location>
        <begin position="47"/>
        <end position="188"/>
    </location>
</feature>
<evidence type="ECO:0000256" key="5">
    <source>
        <dbReference type="ARBA" id="ARBA00022842"/>
    </source>
</evidence>
<evidence type="ECO:0000256" key="2">
    <source>
        <dbReference type="ARBA" id="ARBA00001946"/>
    </source>
</evidence>
<dbReference type="OrthoDB" id="9802805at2"/>
<keyword evidence="6" id="KW-0464">Manganese</keyword>
<dbReference type="AlphaFoldDB" id="A0A0L8AIC2"/>
<accession>A0A0L8AIC2</accession>
<dbReference type="GO" id="GO:0046872">
    <property type="term" value="F:metal ion binding"/>
    <property type="evidence" value="ECO:0007669"/>
    <property type="project" value="UniProtKB-KW"/>
</dbReference>
<evidence type="ECO:0000313" key="9">
    <source>
        <dbReference type="Proteomes" id="UP000036908"/>
    </source>
</evidence>
<dbReference type="Pfam" id="PF00293">
    <property type="entry name" value="NUDIX"/>
    <property type="match status" value="1"/>
</dbReference>
<name>A0A0L8AIC2_9BACT</name>
<evidence type="ECO:0000313" key="8">
    <source>
        <dbReference type="EMBL" id="KOF02104.1"/>
    </source>
</evidence>
<dbReference type="Proteomes" id="UP000036908">
    <property type="component" value="Unassembled WGS sequence"/>
</dbReference>
<evidence type="ECO:0000256" key="6">
    <source>
        <dbReference type="ARBA" id="ARBA00023211"/>
    </source>
</evidence>
<dbReference type="InterPro" id="IPR000086">
    <property type="entry name" value="NUDIX_hydrolase_dom"/>
</dbReference>
<dbReference type="SUPFAM" id="SSF55811">
    <property type="entry name" value="Nudix"/>
    <property type="match status" value="1"/>
</dbReference>
<dbReference type="GO" id="GO:0010945">
    <property type="term" value="F:coenzyme A diphosphatase activity"/>
    <property type="evidence" value="ECO:0007669"/>
    <property type="project" value="InterPro"/>
</dbReference>